<dbReference type="EMBL" id="MCAQ01000007">
    <property type="protein sequence ID" value="RKF38710.1"/>
    <property type="molecule type" value="Genomic_DNA"/>
</dbReference>
<dbReference type="AlphaFoldDB" id="A0A420G0I7"/>
<dbReference type="Proteomes" id="UP000286402">
    <property type="component" value="Unassembled WGS sequence"/>
</dbReference>
<evidence type="ECO:0000256" key="4">
    <source>
        <dbReference type="ARBA" id="ARBA00023136"/>
    </source>
</evidence>
<keyword evidence="2" id="KW-1134">Transmembrane beta strand</keyword>
<protein>
    <recommendedName>
        <fullName evidence="9">Outer membrane protein TolC</fullName>
    </recommendedName>
</protein>
<dbReference type="PANTHER" id="PTHR30026:SF20">
    <property type="entry name" value="OUTER MEMBRANE PROTEIN TOLC"/>
    <property type="match status" value="1"/>
</dbReference>
<evidence type="ECO:0000313" key="7">
    <source>
        <dbReference type="EMBL" id="RKF38710.1"/>
    </source>
</evidence>
<keyword evidence="3" id="KW-0812">Transmembrane</keyword>
<dbReference type="GO" id="GO:0009279">
    <property type="term" value="C:cell outer membrane"/>
    <property type="evidence" value="ECO:0007669"/>
    <property type="project" value="UniProtKB-SubCell"/>
</dbReference>
<feature type="signal peptide" evidence="6">
    <location>
        <begin position="1"/>
        <end position="18"/>
    </location>
</feature>
<dbReference type="GO" id="GO:1990281">
    <property type="term" value="C:efflux pump complex"/>
    <property type="evidence" value="ECO:0007669"/>
    <property type="project" value="TreeGrafter"/>
</dbReference>
<evidence type="ECO:0000256" key="6">
    <source>
        <dbReference type="SAM" id="SignalP"/>
    </source>
</evidence>
<name>A0A420G0I7_9SPHI</name>
<evidence type="ECO:0000313" key="8">
    <source>
        <dbReference type="Proteomes" id="UP000286402"/>
    </source>
</evidence>
<comment type="caution">
    <text evidence="7">The sequence shown here is derived from an EMBL/GenBank/DDBJ whole genome shotgun (WGS) entry which is preliminary data.</text>
</comment>
<keyword evidence="6" id="KW-0732">Signal</keyword>
<evidence type="ECO:0000256" key="1">
    <source>
        <dbReference type="ARBA" id="ARBA00004442"/>
    </source>
</evidence>
<evidence type="ECO:0000256" key="3">
    <source>
        <dbReference type="ARBA" id="ARBA00022692"/>
    </source>
</evidence>
<comment type="subcellular location">
    <subcellularLocation>
        <location evidence="1">Cell outer membrane</location>
    </subcellularLocation>
</comment>
<evidence type="ECO:0000256" key="5">
    <source>
        <dbReference type="ARBA" id="ARBA00023237"/>
    </source>
</evidence>
<feature type="chain" id="PRO_5019299210" description="Outer membrane protein TolC" evidence="6">
    <location>
        <begin position="19"/>
        <end position="447"/>
    </location>
</feature>
<dbReference type="GO" id="GO:0015288">
    <property type="term" value="F:porin activity"/>
    <property type="evidence" value="ECO:0007669"/>
    <property type="project" value="TreeGrafter"/>
</dbReference>
<evidence type="ECO:0008006" key="9">
    <source>
        <dbReference type="Google" id="ProtNLM"/>
    </source>
</evidence>
<dbReference type="RefSeq" id="WP_120333836.1">
    <property type="nucleotide sequence ID" value="NZ_MCAQ01000007.1"/>
</dbReference>
<evidence type="ECO:0000256" key="2">
    <source>
        <dbReference type="ARBA" id="ARBA00022452"/>
    </source>
</evidence>
<sequence length="447" mass="50958">MKKIIWLLTAFLSSAAYAQDKPIRLSECIRLALKNKANILAVKTDVLVANLQELEAKNKYTAQLSLAYEYRYNPIIASQVIPVGQLSSTPSDELRAVQFGSKWQQTAGITLTQPLVDFSIKSKIGESRINEKVKQADMQLAEDDLKYEVLRSFGKLLVYTKQLESAVVDTARTYKSYELIKGKFDERRVLKTDVNKALLNHNNAVSSYKTAVSELIKEKIYLSFLINLPVNQLLDNPVDFSPLLSGNFSDTNENVRFDEVASIKQLGFKEALLKQQIKSEKYKYRPALSFIGYLGANQYAEKFDPVMPNSWFGNSYVGLSLKMPILGENTRYKVKQLETQVQGITHNRSETQNKLMKDYLQAGEDIRKFKEQINITTDNVILMTQNVIIFQERFTAGQYNASDLNLQELDLLKEKNSLLKQQADLILKQIEQLNFTGNLNEFLKKLS</sequence>
<keyword evidence="4" id="KW-0472">Membrane</keyword>
<keyword evidence="5" id="KW-0998">Cell outer membrane</keyword>
<proteinExistence type="predicted"/>
<dbReference type="GO" id="GO:0015562">
    <property type="term" value="F:efflux transmembrane transporter activity"/>
    <property type="evidence" value="ECO:0007669"/>
    <property type="project" value="InterPro"/>
</dbReference>
<keyword evidence="8" id="KW-1185">Reference proteome</keyword>
<dbReference type="Gene3D" id="1.20.1600.10">
    <property type="entry name" value="Outer membrane efflux proteins (OEP)"/>
    <property type="match status" value="1"/>
</dbReference>
<dbReference type="InterPro" id="IPR051906">
    <property type="entry name" value="TolC-like"/>
</dbReference>
<organism evidence="7 8">
    <name type="scientific">Sphingobacterium siyangense</name>
    <dbReference type="NCBI Taxonomy" id="459529"/>
    <lineage>
        <taxon>Bacteria</taxon>
        <taxon>Pseudomonadati</taxon>
        <taxon>Bacteroidota</taxon>
        <taxon>Sphingobacteriia</taxon>
        <taxon>Sphingobacteriales</taxon>
        <taxon>Sphingobacteriaceae</taxon>
        <taxon>Sphingobacterium</taxon>
    </lineage>
</organism>
<reference evidence="7 8" key="1">
    <citation type="submission" date="2016-07" db="EMBL/GenBank/DDBJ databases">
        <title>Genome analysis of Sphingobacterium siyangense T12B17.</title>
        <authorList>
            <person name="Xu D."/>
            <person name="Su Y."/>
            <person name="Zheng S."/>
        </authorList>
    </citation>
    <scope>NUCLEOTIDE SEQUENCE [LARGE SCALE GENOMIC DNA]</scope>
    <source>
        <strain evidence="7 8">T12B17</strain>
    </source>
</reference>
<dbReference type="PANTHER" id="PTHR30026">
    <property type="entry name" value="OUTER MEMBRANE PROTEIN TOLC"/>
    <property type="match status" value="1"/>
</dbReference>
<accession>A0A420G0I7</accession>
<gene>
    <name evidence="7" type="ORF">BCY89_26985</name>
</gene>
<dbReference type="SUPFAM" id="SSF56954">
    <property type="entry name" value="Outer membrane efflux proteins (OEP)"/>
    <property type="match status" value="1"/>
</dbReference>